<dbReference type="SUPFAM" id="SSF55315">
    <property type="entry name" value="L30e-like"/>
    <property type="match status" value="1"/>
</dbReference>
<dbReference type="SUPFAM" id="SSF52374">
    <property type="entry name" value="Nucleotidylyl transferase"/>
    <property type="match status" value="1"/>
</dbReference>
<dbReference type="GO" id="GO:0046872">
    <property type="term" value="F:metal ion binding"/>
    <property type="evidence" value="ECO:0007669"/>
    <property type="project" value="UniProtKB-KW"/>
</dbReference>
<dbReference type="Pfam" id="PF23493">
    <property type="entry name" value="CysS_C"/>
    <property type="match status" value="1"/>
</dbReference>
<dbReference type="SUPFAM" id="SSF47323">
    <property type="entry name" value="Anticodon-binding domain of a subclass of class I aminoacyl-tRNA synthetases"/>
    <property type="match status" value="1"/>
</dbReference>
<dbReference type="InterPro" id="IPR029064">
    <property type="entry name" value="Ribosomal_eL30-like_sf"/>
</dbReference>
<evidence type="ECO:0008006" key="14">
    <source>
        <dbReference type="Google" id="ProtNLM"/>
    </source>
</evidence>
<dbReference type="GO" id="GO:0008173">
    <property type="term" value="F:RNA methyltransferase activity"/>
    <property type="evidence" value="ECO:0007669"/>
    <property type="project" value="InterPro"/>
</dbReference>
<dbReference type="Pfam" id="PF01406">
    <property type="entry name" value="tRNA-synt_1e"/>
    <property type="match status" value="1"/>
</dbReference>
<feature type="compositionally biased region" description="Basic and acidic residues" evidence="9">
    <location>
        <begin position="454"/>
        <end position="476"/>
    </location>
</feature>
<feature type="compositionally biased region" description="Basic and acidic residues" evidence="9">
    <location>
        <begin position="418"/>
        <end position="444"/>
    </location>
</feature>
<organism evidence="12 13">
    <name type="scientific">Potamilus streckersoni</name>
    <dbReference type="NCBI Taxonomy" id="2493646"/>
    <lineage>
        <taxon>Eukaryota</taxon>
        <taxon>Metazoa</taxon>
        <taxon>Spiralia</taxon>
        <taxon>Lophotrochozoa</taxon>
        <taxon>Mollusca</taxon>
        <taxon>Bivalvia</taxon>
        <taxon>Autobranchia</taxon>
        <taxon>Heteroconchia</taxon>
        <taxon>Palaeoheterodonta</taxon>
        <taxon>Unionida</taxon>
        <taxon>Unionoidea</taxon>
        <taxon>Unionidae</taxon>
        <taxon>Ambleminae</taxon>
        <taxon>Lampsilini</taxon>
        <taxon>Potamilus</taxon>
    </lineage>
</organism>
<feature type="domain" description="Cysteinyl-tRNA synthetase class Ia DALR" evidence="10">
    <location>
        <begin position="86"/>
        <end position="147"/>
    </location>
</feature>
<dbReference type="GO" id="GO:0004817">
    <property type="term" value="F:cysteine-tRNA ligase activity"/>
    <property type="evidence" value="ECO:0007669"/>
    <property type="project" value="InterPro"/>
</dbReference>
<dbReference type="PANTHER" id="PTHR46429">
    <property type="entry name" value="23S RRNA (GUANOSINE-2'-O-)-METHYLTRANSFERASE RLMB"/>
    <property type="match status" value="1"/>
</dbReference>
<name>A0AAE0T5M2_9BIVA</name>
<evidence type="ECO:0000256" key="1">
    <source>
        <dbReference type="ARBA" id="ARBA00001947"/>
    </source>
</evidence>
<dbReference type="Gene3D" id="3.30.1330.30">
    <property type="match status" value="1"/>
</dbReference>
<dbReference type="CDD" id="cd18103">
    <property type="entry name" value="SpoU-like_RlmB"/>
    <property type="match status" value="1"/>
</dbReference>
<dbReference type="Pfam" id="PF08032">
    <property type="entry name" value="SpoU_sub_bind"/>
    <property type="match status" value="1"/>
</dbReference>
<keyword evidence="2" id="KW-0436">Ligase</keyword>
<dbReference type="SUPFAM" id="SSF75217">
    <property type="entry name" value="alpha/beta knot"/>
    <property type="match status" value="1"/>
</dbReference>
<dbReference type="InterPro" id="IPR056411">
    <property type="entry name" value="CysS_C"/>
</dbReference>
<feature type="region of interest" description="Disordered" evidence="9">
    <location>
        <begin position="619"/>
        <end position="641"/>
    </location>
</feature>
<dbReference type="Proteomes" id="UP001195483">
    <property type="component" value="Unassembled WGS sequence"/>
</dbReference>
<sequence>MSKSLGNFIPAHQLASQYHPEVIRLFCIKSHYRQKVNFTHGALAEAADNLDRLYTPLMRCASASDIQSILKQTLPVYTDFNVADKSFSEAMGDDFNTPSALAALFAAAGRLNALTDTDTPPAQEELTYYIRCGQILGIFGTPAKDWFKQPRAKSDTAARLTPEEIEALIRKRTDARRRKDWQAADAVRDRLKQNGIIIQDKGEETIWQYEKSEGRHPFIKTNAFGGKSFGKFSGKPKREEDGERPFRPRREEGEDKGGERPFRPKREFGEGERSFRPKREFGEGERSFRPKREFGEGERSFRPKREFGEGERNSSPRREFGEGERTFRPRREFGEGERTFRPRREFGEGERTFRPRREFGEGERTFRPRREFGEGRGDRSFGTETALNREQPASDSGAAEGGERVFRSRRKFNPSEFRNNRDRGFEGNRSSERRNFGTDRRESESATGKSFGSRGRDFVPGRNDAGGRDFAPRNKFGEGGQSFSDRPRRNSSDGYKRPQYSSESGGGSRFSDRRERTEFGNGDRYVKRGEGFGARFDRGPRDRFEKGGSGDRDRNRGGGGYNKGKEAGSYEFKDKKGFAGTENKRLGEKTDFLPNKSFQHEKEYTENLNDITEADFVDGLPAADTSTGKNPDRKSASGKKYSAPEGKEHIYGFNAAVAVLNGNRKIYRIFCKPERESELMEIISQHDRLKSQGIVPEVRDFYDLTDICGTDEHQGVVIECSVYALKNEDDLWADMKHASQFAALDQVQDPHNLGAVIRNCAFFNIGGVIITADNSAPVNAAVAKASAGNLEQVNVYSVTNLTRVLERMKEDHFWIIGADMEGNDLRRTDAPDKFVLVLGSEGKGMRRLTAKTCDMTVSVKGNPAVESMNVASACSVMLYALTAGQSGKPADNPVLPDV</sequence>
<feature type="domain" description="RNA 2-O ribose methyltransferase substrate binding" evidence="11">
    <location>
        <begin position="649"/>
        <end position="726"/>
    </location>
</feature>
<feature type="compositionally biased region" description="Polar residues" evidence="9">
    <location>
        <begin position="382"/>
        <end position="394"/>
    </location>
</feature>
<dbReference type="SMART" id="SM00840">
    <property type="entry name" value="DALR_2"/>
    <property type="match status" value="1"/>
</dbReference>
<evidence type="ECO:0000313" key="12">
    <source>
        <dbReference type="EMBL" id="KAK3604191.1"/>
    </source>
</evidence>
<evidence type="ECO:0000256" key="5">
    <source>
        <dbReference type="ARBA" id="ARBA00022723"/>
    </source>
</evidence>
<evidence type="ECO:0000256" key="2">
    <source>
        <dbReference type="ARBA" id="ARBA00022598"/>
    </source>
</evidence>
<dbReference type="GO" id="GO:0005524">
    <property type="term" value="F:ATP binding"/>
    <property type="evidence" value="ECO:0007669"/>
    <property type="project" value="UniProtKB-KW"/>
</dbReference>
<dbReference type="InterPro" id="IPR015273">
    <property type="entry name" value="Cys-tRNA-synt_Ia_DALR"/>
</dbReference>
<dbReference type="PANTHER" id="PTHR46429:SF1">
    <property type="entry name" value="23S RRNA (GUANOSINE-2'-O-)-METHYLTRANSFERASE RLMB"/>
    <property type="match status" value="1"/>
</dbReference>
<feature type="compositionally biased region" description="Basic and acidic residues" evidence="9">
    <location>
        <begin position="236"/>
        <end position="381"/>
    </location>
</feature>
<evidence type="ECO:0000256" key="6">
    <source>
        <dbReference type="ARBA" id="ARBA00022741"/>
    </source>
</evidence>
<feature type="compositionally biased region" description="Basic and acidic residues" evidence="9">
    <location>
        <begin position="524"/>
        <end position="556"/>
    </location>
</feature>
<dbReference type="InterPro" id="IPR014729">
    <property type="entry name" value="Rossmann-like_a/b/a_fold"/>
</dbReference>
<dbReference type="GO" id="GO:0032259">
    <property type="term" value="P:methylation"/>
    <property type="evidence" value="ECO:0007669"/>
    <property type="project" value="UniProtKB-KW"/>
</dbReference>
<dbReference type="InterPro" id="IPR013123">
    <property type="entry name" value="SpoU_subst-bd"/>
</dbReference>
<reference evidence="12" key="1">
    <citation type="journal article" date="2021" name="Genome Biol. Evol.">
        <title>A High-Quality Reference Genome for a Parasitic Bivalve with Doubly Uniparental Inheritance (Bivalvia: Unionida).</title>
        <authorList>
            <person name="Smith C.H."/>
        </authorList>
    </citation>
    <scope>NUCLEOTIDE SEQUENCE</scope>
    <source>
        <strain evidence="12">CHS0354</strain>
    </source>
</reference>
<dbReference type="InterPro" id="IPR029028">
    <property type="entry name" value="Alpha/beta_knot_MTases"/>
</dbReference>
<dbReference type="InterPro" id="IPR004441">
    <property type="entry name" value="rRNA_MeTrfase_TrmH"/>
</dbReference>
<feature type="compositionally biased region" description="Low complexity" evidence="9">
    <location>
        <begin position="224"/>
        <end position="233"/>
    </location>
</feature>
<evidence type="ECO:0000256" key="3">
    <source>
        <dbReference type="ARBA" id="ARBA00022603"/>
    </source>
</evidence>
<dbReference type="Gene3D" id="3.40.50.620">
    <property type="entry name" value="HUPs"/>
    <property type="match status" value="1"/>
</dbReference>
<reference evidence="12" key="2">
    <citation type="journal article" date="2021" name="Genome Biol. Evol.">
        <title>Developing a high-quality reference genome for a parasitic bivalve with doubly uniparental inheritance (Bivalvia: Unionida).</title>
        <authorList>
            <person name="Smith C.H."/>
        </authorList>
    </citation>
    <scope>NUCLEOTIDE SEQUENCE</scope>
    <source>
        <strain evidence="12">CHS0354</strain>
        <tissue evidence="12">Mantle</tissue>
    </source>
</reference>
<keyword evidence="5" id="KW-0479">Metal-binding</keyword>
<protein>
    <recommendedName>
        <fullName evidence="14">RNA 2-O ribose methyltransferase substrate binding domain-containing protein</fullName>
    </recommendedName>
</protein>
<keyword evidence="6" id="KW-0547">Nucleotide-binding</keyword>
<accession>A0AAE0T5M2</accession>
<dbReference type="AlphaFoldDB" id="A0AAE0T5M2"/>
<evidence type="ECO:0000259" key="11">
    <source>
        <dbReference type="SMART" id="SM00967"/>
    </source>
</evidence>
<dbReference type="Gene3D" id="1.20.120.1910">
    <property type="entry name" value="Cysteine-tRNA ligase, C-terminal anti-codon recognition domain"/>
    <property type="match status" value="1"/>
</dbReference>
<dbReference type="SMART" id="SM00967">
    <property type="entry name" value="SpoU_sub_bind"/>
    <property type="match status" value="1"/>
</dbReference>
<dbReference type="GO" id="GO:0005829">
    <property type="term" value="C:cytosol"/>
    <property type="evidence" value="ECO:0007669"/>
    <property type="project" value="TreeGrafter"/>
</dbReference>
<evidence type="ECO:0000256" key="9">
    <source>
        <dbReference type="SAM" id="MobiDB-lite"/>
    </source>
</evidence>
<evidence type="ECO:0000256" key="4">
    <source>
        <dbReference type="ARBA" id="ARBA00022679"/>
    </source>
</evidence>
<comment type="cofactor">
    <cofactor evidence="1">
        <name>Zn(2+)</name>
        <dbReference type="ChEBI" id="CHEBI:29105"/>
    </cofactor>
</comment>
<dbReference type="InterPro" id="IPR009080">
    <property type="entry name" value="tRNAsynth_Ia_anticodon-bd"/>
</dbReference>
<feature type="region of interest" description="Disordered" evidence="9">
    <location>
        <begin position="218"/>
        <end position="587"/>
    </location>
</feature>
<feature type="compositionally biased region" description="Basic and acidic residues" evidence="9">
    <location>
        <begin position="485"/>
        <end position="496"/>
    </location>
</feature>
<feature type="compositionally biased region" description="Basic and acidic residues" evidence="9">
    <location>
        <begin position="563"/>
        <end position="587"/>
    </location>
</feature>
<dbReference type="Pfam" id="PF09190">
    <property type="entry name" value="DALR_2"/>
    <property type="match status" value="1"/>
</dbReference>
<evidence type="ECO:0000256" key="7">
    <source>
        <dbReference type="ARBA" id="ARBA00022833"/>
    </source>
</evidence>
<dbReference type="GO" id="GO:0006423">
    <property type="term" value="P:cysteinyl-tRNA aminoacylation"/>
    <property type="evidence" value="ECO:0007669"/>
    <property type="project" value="InterPro"/>
</dbReference>
<evidence type="ECO:0000256" key="8">
    <source>
        <dbReference type="ARBA" id="ARBA00022840"/>
    </source>
</evidence>
<keyword evidence="8" id="KW-0067">ATP-binding</keyword>
<keyword evidence="3" id="KW-0489">Methyltransferase</keyword>
<dbReference type="Pfam" id="PF00588">
    <property type="entry name" value="SpoU_methylase"/>
    <property type="match status" value="1"/>
</dbReference>
<dbReference type="InterPro" id="IPR032678">
    <property type="entry name" value="tRNA-synt_1_cat_dom"/>
</dbReference>
<dbReference type="InterPro" id="IPR001537">
    <property type="entry name" value="SpoU_MeTrfase"/>
</dbReference>
<keyword evidence="7" id="KW-0862">Zinc</keyword>
<dbReference type="GO" id="GO:0006396">
    <property type="term" value="P:RNA processing"/>
    <property type="evidence" value="ECO:0007669"/>
    <property type="project" value="InterPro"/>
</dbReference>
<gene>
    <name evidence="12" type="ORF">CHS0354_001999</name>
</gene>
<dbReference type="Gene3D" id="3.40.1280.10">
    <property type="match status" value="1"/>
</dbReference>
<evidence type="ECO:0000313" key="13">
    <source>
        <dbReference type="Proteomes" id="UP001195483"/>
    </source>
</evidence>
<dbReference type="InterPro" id="IPR029026">
    <property type="entry name" value="tRNA_m1G_MTases_N"/>
</dbReference>
<proteinExistence type="predicted"/>
<dbReference type="EMBL" id="JAEAOA010000186">
    <property type="protein sequence ID" value="KAK3604191.1"/>
    <property type="molecule type" value="Genomic_DNA"/>
</dbReference>
<evidence type="ECO:0000259" key="10">
    <source>
        <dbReference type="SMART" id="SM00840"/>
    </source>
</evidence>
<keyword evidence="4" id="KW-0808">Transferase</keyword>
<keyword evidence="13" id="KW-1185">Reference proteome</keyword>
<reference evidence="12" key="3">
    <citation type="submission" date="2023-05" db="EMBL/GenBank/DDBJ databases">
        <authorList>
            <person name="Smith C.H."/>
        </authorList>
    </citation>
    <scope>NUCLEOTIDE SEQUENCE</scope>
    <source>
        <strain evidence="12">CHS0354</strain>
        <tissue evidence="12">Mantle</tissue>
    </source>
</reference>
<dbReference type="NCBIfam" id="TIGR00186">
    <property type="entry name" value="rRNA_methyl_3"/>
    <property type="match status" value="1"/>
</dbReference>
<comment type="caution">
    <text evidence="12">The sequence shown here is derived from an EMBL/GenBank/DDBJ whole genome shotgun (WGS) entry which is preliminary data.</text>
</comment>
<dbReference type="GO" id="GO:0003723">
    <property type="term" value="F:RNA binding"/>
    <property type="evidence" value="ECO:0007669"/>
    <property type="project" value="InterPro"/>
</dbReference>